<keyword evidence="1" id="KW-0175">Coiled coil</keyword>
<evidence type="ECO:0000313" key="4">
    <source>
        <dbReference type="Proteomes" id="UP000620124"/>
    </source>
</evidence>
<name>A0A8H7CT00_9AGAR</name>
<evidence type="ECO:0000313" key="3">
    <source>
        <dbReference type="EMBL" id="KAF7349135.1"/>
    </source>
</evidence>
<comment type="caution">
    <text evidence="3">The sequence shown here is derived from an EMBL/GenBank/DDBJ whole genome shotgun (WGS) entry which is preliminary data.</text>
</comment>
<evidence type="ECO:0000256" key="2">
    <source>
        <dbReference type="SAM" id="Phobius"/>
    </source>
</evidence>
<reference evidence="3" key="1">
    <citation type="submission" date="2020-05" db="EMBL/GenBank/DDBJ databases">
        <title>Mycena genomes resolve the evolution of fungal bioluminescence.</title>
        <authorList>
            <person name="Tsai I.J."/>
        </authorList>
    </citation>
    <scope>NUCLEOTIDE SEQUENCE</scope>
    <source>
        <strain evidence="3">CCC161011</strain>
    </source>
</reference>
<sequence>MLEALPAIAHGAFSSHGRRNTPSDDRYSEYSAVSVLSIDDLDDQPGVPAAVEHKGFLRRHLHSALCFTLHLVLVLVHIAVLISAIRHWEHRFTFLIEHQTTVSFWTAVVTQSFGTIYSAVLVFLTQKLALQRRMGLKTLTAVHDSISAWAGLGSALATLFNQVYVPASVLGTLSIVGYLGCISVLHISIPAILSVEAFSRTASVAIPPVFRPYPQEVMGPEPNHSMSSSSLKLTKLPKLRDDGSNWGTYKDLVWNALIAKGLRRHVVGTARAPPELESRDGEFFLPPRLAPLSEAELEEHEDKVDEYLQKQAQVRQVI</sequence>
<dbReference type="Proteomes" id="UP000620124">
    <property type="component" value="Unassembled WGS sequence"/>
</dbReference>
<gene>
    <name evidence="3" type="ORF">MVEN_01435700</name>
</gene>
<evidence type="ECO:0000256" key="1">
    <source>
        <dbReference type="SAM" id="Coils"/>
    </source>
</evidence>
<keyword evidence="4" id="KW-1185">Reference proteome</keyword>
<keyword evidence="2" id="KW-1133">Transmembrane helix</keyword>
<feature type="transmembrane region" description="Helical" evidence="2">
    <location>
        <begin position="170"/>
        <end position="193"/>
    </location>
</feature>
<accession>A0A8H7CT00</accession>
<organism evidence="3 4">
    <name type="scientific">Mycena venus</name>
    <dbReference type="NCBI Taxonomy" id="2733690"/>
    <lineage>
        <taxon>Eukaryota</taxon>
        <taxon>Fungi</taxon>
        <taxon>Dikarya</taxon>
        <taxon>Basidiomycota</taxon>
        <taxon>Agaricomycotina</taxon>
        <taxon>Agaricomycetes</taxon>
        <taxon>Agaricomycetidae</taxon>
        <taxon>Agaricales</taxon>
        <taxon>Marasmiineae</taxon>
        <taxon>Mycenaceae</taxon>
        <taxon>Mycena</taxon>
    </lineage>
</organism>
<proteinExistence type="predicted"/>
<feature type="transmembrane region" description="Helical" evidence="2">
    <location>
        <begin position="146"/>
        <end position="164"/>
    </location>
</feature>
<feature type="transmembrane region" description="Helical" evidence="2">
    <location>
        <begin position="64"/>
        <end position="84"/>
    </location>
</feature>
<feature type="transmembrane region" description="Helical" evidence="2">
    <location>
        <begin position="104"/>
        <end position="125"/>
    </location>
</feature>
<keyword evidence="2" id="KW-0472">Membrane</keyword>
<keyword evidence="2" id="KW-0812">Transmembrane</keyword>
<feature type="coiled-coil region" evidence="1">
    <location>
        <begin position="290"/>
        <end position="317"/>
    </location>
</feature>
<dbReference type="OrthoDB" id="3015170at2759"/>
<dbReference type="EMBL" id="JACAZI010000011">
    <property type="protein sequence ID" value="KAF7349135.1"/>
    <property type="molecule type" value="Genomic_DNA"/>
</dbReference>
<protein>
    <submittedName>
        <fullName evidence="3">Retrovirus-related Pol polyprotein from transposon TNT 1-94</fullName>
    </submittedName>
</protein>
<dbReference type="AlphaFoldDB" id="A0A8H7CT00"/>